<accession>A0A9P6W5H9</accession>
<dbReference type="InterPro" id="IPR038340">
    <property type="entry name" value="MRP-L47_sf"/>
</dbReference>
<sequence length="313" mass="36483">MSARVSFRAFSTTTKTLARTKFTIPKPPLPKRDNVRLPTQTTHHSRNLKITTPIPPTVSNLKCPEDHPLWQFFNDKKFLRSEEDLDLSSRSWSIPELRRKDFNDLHSLWYICLKERNVLAREIHLLEVSMGADAGPYMDLSNIIRDTMWKIRHVLSERDLSQKKAQQSFQEMNEEFIKQFEKDFLDDSQYDVSESTTWETLNRFQFAIFGINEFIEDNKIDRNFVDGIKYISNLKLKKFNTDSSLGEIKDAGEAFVLFTAENNKEAIDEAIQIVKELRSNGKSVSKYDELQTVENYIQQLTNAAEEMPTQQNA</sequence>
<dbReference type="InterPro" id="IPR010729">
    <property type="entry name" value="Ribosomal_uL29_mit"/>
</dbReference>
<evidence type="ECO:0000313" key="9">
    <source>
        <dbReference type="Proteomes" id="UP000750334"/>
    </source>
</evidence>
<dbReference type="AlphaFoldDB" id="A0A9P6W5H9"/>
<dbReference type="Gene3D" id="6.10.330.20">
    <property type="match status" value="1"/>
</dbReference>
<comment type="subcellular location">
    <subcellularLocation>
        <location evidence="1">Mitochondrion</location>
    </subcellularLocation>
</comment>
<organism evidence="8 9">
    <name type="scientific">Maudiozyma exigua</name>
    <name type="common">Yeast</name>
    <name type="synonym">Kazachstania exigua</name>
    <dbReference type="NCBI Taxonomy" id="34358"/>
    <lineage>
        <taxon>Eukaryota</taxon>
        <taxon>Fungi</taxon>
        <taxon>Dikarya</taxon>
        <taxon>Ascomycota</taxon>
        <taxon>Saccharomycotina</taxon>
        <taxon>Saccharomycetes</taxon>
        <taxon>Saccharomycetales</taxon>
        <taxon>Saccharomycetaceae</taxon>
        <taxon>Maudiozyma</taxon>
    </lineage>
</organism>
<protein>
    <recommendedName>
        <fullName evidence="6">Large ribosomal subunit protein uL29m</fullName>
    </recommendedName>
    <alternativeName>
        <fullName evidence="7">54S ribosomal protein L4, mitochondrial</fullName>
    </alternativeName>
</protein>
<evidence type="ECO:0000256" key="4">
    <source>
        <dbReference type="ARBA" id="ARBA00023128"/>
    </source>
</evidence>
<keyword evidence="9" id="KW-1185">Reference proteome</keyword>
<name>A0A9P6W5H9_MAUEX</name>
<dbReference type="GO" id="GO:0003735">
    <property type="term" value="F:structural constituent of ribosome"/>
    <property type="evidence" value="ECO:0007669"/>
    <property type="project" value="InterPro"/>
</dbReference>
<dbReference type="Pfam" id="PF06984">
    <property type="entry name" value="MRP-L47"/>
    <property type="match status" value="1"/>
</dbReference>
<dbReference type="GO" id="GO:0032543">
    <property type="term" value="P:mitochondrial translation"/>
    <property type="evidence" value="ECO:0007669"/>
    <property type="project" value="TreeGrafter"/>
</dbReference>
<gene>
    <name evidence="8" type="primary">MRPL4</name>
    <name evidence="8" type="ORF">C6P45_000901</name>
</gene>
<keyword evidence="4" id="KW-0496">Mitochondrion</keyword>
<comment type="similarity">
    <text evidence="2">Belongs to the universal ribosomal protein uL29 family.</text>
</comment>
<dbReference type="OrthoDB" id="270763at2759"/>
<keyword evidence="5" id="KW-0687">Ribonucleoprotein</keyword>
<keyword evidence="3 8" id="KW-0689">Ribosomal protein</keyword>
<dbReference type="PANTHER" id="PTHR21183:SF18">
    <property type="entry name" value="LARGE RIBOSOMAL SUBUNIT PROTEIN UL29M"/>
    <property type="match status" value="1"/>
</dbReference>
<dbReference type="GO" id="GO:0005762">
    <property type="term" value="C:mitochondrial large ribosomal subunit"/>
    <property type="evidence" value="ECO:0007669"/>
    <property type="project" value="TreeGrafter"/>
</dbReference>
<evidence type="ECO:0000256" key="6">
    <source>
        <dbReference type="ARBA" id="ARBA00035289"/>
    </source>
</evidence>
<proteinExistence type="inferred from homology"/>
<dbReference type="Proteomes" id="UP000750334">
    <property type="component" value="Unassembled WGS sequence"/>
</dbReference>
<dbReference type="Gene3D" id="6.10.140.1190">
    <property type="match status" value="1"/>
</dbReference>
<evidence type="ECO:0000256" key="3">
    <source>
        <dbReference type="ARBA" id="ARBA00022980"/>
    </source>
</evidence>
<evidence type="ECO:0000256" key="7">
    <source>
        <dbReference type="ARBA" id="ARBA00035399"/>
    </source>
</evidence>
<dbReference type="PANTHER" id="PTHR21183">
    <property type="entry name" value="RIBOSOMAL PROTEIN L47, MITOCHONDRIAL-RELATED"/>
    <property type="match status" value="1"/>
</dbReference>
<evidence type="ECO:0000256" key="5">
    <source>
        <dbReference type="ARBA" id="ARBA00023274"/>
    </source>
</evidence>
<evidence type="ECO:0000256" key="1">
    <source>
        <dbReference type="ARBA" id="ARBA00004173"/>
    </source>
</evidence>
<evidence type="ECO:0000313" key="8">
    <source>
        <dbReference type="EMBL" id="KAG0663122.1"/>
    </source>
</evidence>
<dbReference type="EMBL" id="PUHR01000135">
    <property type="protein sequence ID" value="KAG0663122.1"/>
    <property type="molecule type" value="Genomic_DNA"/>
</dbReference>
<comment type="caution">
    <text evidence="8">The sequence shown here is derived from an EMBL/GenBank/DDBJ whole genome shotgun (WGS) entry which is preliminary data.</text>
</comment>
<reference evidence="8 9" key="1">
    <citation type="submission" date="2020-11" db="EMBL/GenBank/DDBJ databases">
        <title>Kefir isolates.</title>
        <authorList>
            <person name="Marcisauskas S."/>
            <person name="Kim Y."/>
            <person name="Blasche S."/>
        </authorList>
    </citation>
    <scope>NUCLEOTIDE SEQUENCE [LARGE SCALE GENOMIC DNA]</scope>
    <source>
        <strain evidence="8 9">OG2</strain>
    </source>
</reference>
<evidence type="ECO:0000256" key="2">
    <source>
        <dbReference type="ARBA" id="ARBA00009254"/>
    </source>
</evidence>